<feature type="non-terminal residue" evidence="3">
    <location>
        <position position="1"/>
    </location>
</feature>
<protein>
    <recommendedName>
        <fullName evidence="2">C2H2-type domain-containing protein</fullName>
    </recommendedName>
</protein>
<feature type="compositionally biased region" description="Acidic residues" evidence="1">
    <location>
        <begin position="428"/>
        <end position="448"/>
    </location>
</feature>
<dbReference type="InterPro" id="IPR013087">
    <property type="entry name" value="Znf_C2H2_type"/>
</dbReference>
<feature type="domain" description="C2H2-type" evidence="2">
    <location>
        <begin position="93"/>
        <end position="116"/>
    </location>
</feature>
<dbReference type="InterPro" id="IPR022698">
    <property type="entry name" value="OrsD"/>
</dbReference>
<evidence type="ECO:0000259" key="2">
    <source>
        <dbReference type="SMART" id="SM00355"/>
    </source>
</evidence>
<comment type="caution">
    <text evidence="3">The sequence shown here is derived from an EMBL/GenBank/DDBJ whole genome shotgun (WGS) entry which is preliminary data.</text>
</comment>
<dbReference type="Proteomes" id="UP000730481">
    <property type="component" value="Unassembled WGS sequence"/>
</dbReference>
<feature type="compositionally biased region" description="Acidic residues" evidence="1">
    <location>
        <begin position="1583"/>
        <end position="1598"/>
    </location>
</feature>
<feature type="domain" description="C2H2-type" evidence="2">
    <location>
        <begin position="21"/>
        <end position="47"/>
    </location>
</feature>
<feature type="domain" description="C2H2-type" evidence="2">
    <location>
        <begin position="1298"/>
        <end position="1322"/>
    </location>
</feature>
<evidence type="ECO:0000313" key="4">
    <source>
        <dbReference type="Proteomes" id="UP000730481"/>
    </source>
</evidence>
<dbReference type="OrthoDB" id="4982631at2759"/>
<sequence>MSEVAVLSRFNLSIDPHAQVLICCHDTCRIALLPSPAQVSEHLRKKHNIPAAERRLVTDLLKARISPLQSPSEAPIRQDGAAYDPNLHLVHGFTCKFCNERTGSSQVMSRHMAREHEKQRFQLGVRRKAMYEPVYLQAWTKSPSGGRYWIVEYGGSTIRPVGGKEVCNHLEGVFERERGRQKDLLGGDSGDGNVTTRDSRTTSFTDLRPWLERTGWEQTFEGVNRELLRNLSAAPSPATLSRGLILEGGGSRAGPVRPDEQTISSADDERKITAIITAVDLVMSRCEQTARTTSRSLLCWLRSVRPHGCYAKPFTFVGKTASRRKYIRLLKRFVAMIFRAYRLPAGIRQRQAGIRFKKSQLRLISVLWNHEGWTQHDALNEQLWQSMKLSDGADVEVDRDVESTDGEEGCEDEAEDDSDDGSSVVGADDSETDDMDDEGDEDDESEEEDHGRNEDQSRKNKAMRSSGGEEVPPWAEEVLELLFGLIMAFCTEEVMDGRPDSTLLVYFSGVLGFSADLTGFLPARSYTSNLAALIYIQRLLFLEYALPAQGYPRLGIARRPRTGQIARLQNVRQEYLVLGSQSPFEELFSLLVFGRAIAGSETPAFLLKWSDDGQILSYRDDIAVHMEQFRRLPKVLLARAEALCEQLMYGWKPPCDLSSVKDDMANTTHEFSFVSHPKNGLAEAYFELTLKACTSQADSLSRKGRWNQKAICDYLKKEEALRENLAGLMLMTCGGQPRSPDLLSVRVRNHRTSERGLYIYNGYMIYVTRSHKAKRSTNREFVVARFFPSQVGHLMYTYLVYIRPFVDMLAREQLPNIDGCSSFFFRSQLESDSPHWCTERLTKIVRGFTRQAWDQGITLRLLRQICIGIADKHVREVSRPFNRFDDRTDNADRGVVFAWSSGHRPLQRARTYGLDGAFPTHLQPQLLERYEWVSVRWHEFLHLPSRYASRLVHAGPDPIAPWLGTPSATSLDDDSHNCLFMSSPPSSPQGPSYGAKSFTRNDRGQNLLKCRFIITSPQTPAKRRRVQFAGSSSPILDPPNRSWGGFMSPVFGKRNESESITTADEQERIISYLNGKQTEIRLLNENEAEIVIPTETGNEIFTADPCLDLIDRLNWIHQTTEAWRFVGCELCFIIKGGPEPNHGLDSCEQWPASKHAKRILQWLTTLKIPRYYDVRGACSMCGHGWLVCDEMGQGELARREARSQRSNSGKANLMKEYDAAPDPDGYCMNKPVVRRIIAALCAYDDQILGKVLTKMALDHEGIDLTSESQARLWLEQRIRSQDDYWVSRLIYVLDQLIMACTACRYFTIARDSIVRHRREAGHNTAEEPWIKVQLQTWMGGHYARYWIVRDDSDSNGPSDTADEANARSQSAMDEVIAASEARLKEKDAARLRKGDLKEDIDRDSSWVKRVGWVRHFGSRDLTSIHDAAQWLRARAATGRRTIAQDDKEAVRERLLLGRLGQSFDREVERCCWRLDSVPTETLQWLASISPTAASGQPFGRKGKEASMIKYKSVGHRYLGFCWKAYRIGREEALERWAVRFTDEQWSLLQDIADELETDRIPGSHDSGFFSGRERQAKDKDEDKDGDEDEYQDDGDSDD</sequence>
<keyword evidence="4" id="KW-1185">Reference proteome</keyword>
<reference evidence="3" key="1">
    <citation type="journal article" date="2017" name="Mycologia">
        <title>Fusarium algeriense, sp. nov., a novel toxigenic crown rot pathogen of durum wheat from Algeria is nested in the Fusarium burgessii species complex.</title>
        <authorList>
            <person name="Laraba I."/>
            <person name="Keddad A."/>
            <person name="Boureghda H."/>
            <person name="Abdallah N."/>
            <person name="Vaughan M.M."/>
            <person name="Proctor R.H."/>
            <person name="Busman M."/>
            <person name="O'Donnell K."/>
        </authorList>
    </citation>
    <scope>NUCLEOTIDE SEQUENCE</scope>
    <source>
        <strain evidence="3">NRRL 25174</strain>
    </source>
</reference>
<reference evidence="3" key="2">
    <citation type="submission" date="2020-02" db="EMBL/GenBank/DDBJ databases">
        <title>Identification and distribution of gene clusters putatively required for synthesis of sphingolipid metabolism inhibitors in phylogenetically diverse species of the filamentous fungus Fusarium.</title>
        <authorList>
            <person name="Kim H.-S."/>
            <person name="Busman M."/>
            <person name="Brown D.W."/>
            <person name="Divon H."/>
            <person name="Uhlig S."/>
            <person name="Proctor R.H."/>
        </authorList>
    </citation>
    <scope>NUCLEOTIDE SEQUENCE</scope>
    <source>
        <strain evidence="3">NRRL 25174</strain>
    </source>
</reference>
<dbReference type="EMBL" id="PVQB02000006">
    <property type="protein sequence ID" value="KAF4345889.1"/>
    <property type="molecule type" value="Genomic_DNA"/>
</dbReference>
<feature type="compositionally biased region" description="Acidic residues" evidence="1">
    <location>
        <begin position="403"/>
        <end position="420"/>
    </location>
</feature>
<feature type="region of interest" description="Disordered" evidence="1">
    <location>
        <begin position="1558"/>
        <end position="1598"/>
    </location>
</feature>
<dbReference type="SMART" id="SM00355">
    <property type="entry name" value="ZnF_C2H2"/>
    <property type="match status" value="3"/>
</dbReference>
<dbReference type="Pfam" id="PF12013">
    <property type="entry name" value="OrsD"/>
    <property type="match status" value="1"/>
</dbReference>
<proteinExistence type="predicted"/>
<name>A0A9P5AW68_9HYPO</name>
<feature type="compositionally biased region" description="Basic and acidic residues" evidence="1">
    <location>
        <begin position="1571"/>
        <end position="1582"/>
    </location>
</feature>
<gene>
    <name evidence="3" type="ORF">FBEOM_137</name>
</gene>
<accession>A0A9P5AW68</accession>
<evidence type="ECO:0000313" key="3">
    <source>
        <dbReference type="EMBL" id="KAF4345889.1"/>
    </source>
</evidence>
<organism evidence="3 4">
    <name type="scientific">Fusarium beomiforme</name>
    <dbReference type="NCBI Taxonomy" id="44412"/>
    <lineage>
        <taxon>Eukaryota</taxon>
        <taxon>Fungi</taxon>
        <taxon>Dikarya</taxon>
        <taxon>Ascomycota</taxon>
        <taxon>Pezizomycotina</taxon>
        <taxon>Sordariomycetes</taxon>
        <taxon>Hypocreomycetidae</taxon>
        <taxon>Hypocreales</taxon>
        <taxon>Nectriaceae</taxon>
        <taxon>Fusarium</taxon>
        <taxon>Fusarium burgessii species complex</taxon>
    </lineage>
</organism>
<feature type="region of interest" description="Disordered" evidence="1">
    <location>
        <begin position="394"/>
        <end position="471"/>
    </location>
</feature>
<feature type="compositionally biased region" description="Basic and acidic residues" evidence="1">
    <location>
        <begin position="449"/>
        <end position="458"/>
    </location>
</feature>
<evidence type="ECO:0000256" key="1">
    <source>
        <dbReference type="SAM" id="MobiDB-lite"/>
    </source>
</evidence>